<dbReference type="SUPFAM" id="SSF55347">
    <property type="entry name" value="Glyceraldehyde-3-phosphate dehydrogenase-like, C-terminal domain"/>
    <property type="match status" value="1"/>
</dbReference>
<dbReference type="InterPro" id="IPR002811">
    <property type="entry name" value="Asp_DH"/>
</dbReference>
<dbReference type="PANTHER" id="PTHR31873">
    <property type="entry name" value="L-ASPARTATE DEHYDROGENASE-RELATED"/>
    <property type="match status" value="1"/>
</dbReference>
<dbReference type="PIRSF" id="PIRSF005227">
    <property type="entry name" value="Asp_dh_NAD_syn"/>
    <property type="match status" value="1"/>
</dbReference>
<dbReference type="InterPro" id="IPR005106">
    <property type="entry name" value="Asp/hSer_DH_NAD-bd"/>
</dbReference>
<proteinExistence type="inferred from homology"/>
<name>A0ABT8EDN8_9BACL</name>
<evidence type="ECO:0000259" key="8">
    <source>
        <dbReference type="Pfam" id="PF03447"/>
    </source>
</evidence>
<dbReference type="NCBIfam" id="NF009828">
    <property type="entry name" value="PRK13303.1-3"/>
    <property type="match status" value="1"/>
</dbReference>
<accession>A0ABT8EDN8</accession>
<comment type="similarity">
    <text evidence="1 6">Belongs to the L-aspartate dehydrogenase family.</text>
</comment>
<dbReference type="InterPro" id="IPR020626">
    <property type="entry name" value="Asp_DH_prok"/>
</dbReference>
<feature type="binding site" evidence="6">
    <location>
        <position position="189"/>
    </location>
    <ligand>
        <name>NAD(+)</name>
        <dbReference type="ChEBI" id="CHEBI:57540"/>
    </ligand>
</feature>
<dbReference type="Gene3D" id="3.40.50.720">
    <property type="entry name" value="NAD(P)-binding Rossmann-like Domain"/>
    <property type="match status" value="1"/>
</dbReference>
<comment type="pathway">
    <text evidence="6">Cofactor biosynthesis; NAD(+) biosynthesis; iminoaspartate from L-aspartate (dehydrogenase route): step 1/1.</text>
</comment>
<evidence type="ECO:0000256" key="3">
    <source>
        <dbReference type="ARBA" id="ARBA00022857"/>
    </source>
</evidence>
<comment type="caution">
    <text evidence="9">The sequence shown here is derived from an EMBL/GenBank/DDBJ whole genome shotgun (WGS) entry which is preliminary data.</text>
</comment>
<dbReference type="InterPro" id="IPR036291">
    <property type="entry name" value="NAD(P)-bd_dom_sf"/>
</dbReference>
<keyword evidence="5 6" id="KW-0520">NAD</keyword>
<dbReference type="RefSeq" id="WP_290402162.1">
    <property type="nucleotide sequence ID" value="NZ_JAUHLN010000010.1"/>
</dbReference>
<feature type="binding site" evidence="6">
    <location>
        <position position="123"/>
    </location>
    <ligand>
        <name>NAD(+)</name>
        <dbReference type="ChEBI" id="CHEBI:57540"/>
    </ligand>
</feature>
<comment type="catalytic activity">
    <reaction evidence="6">
        <text>L-aspartate + NAD(+) + H2O = oxaloacetate + NH4(+) + NADH + H(+)</text>
        <dbReference type="Rhea" id="RHEA:11788"/>
        <dbReference type="ChEBI" id="CHEBI:15377"/>
        <dbReference type="ChEBI" id="CHEBI:15378"/>
        <dbReference type="ChEBI" id="CHEBI:16452"/>
        <dbReference type="ChEBI" id="CHEBI:28938"/>
        <dbReference type="ChEBI" id="CHEBI:29991"/>
        <dbReference type="ChEBI" id="CHEBI:57540"/>
        <dbReference type="ChEBI" id="CHEBI:57945"/>
        <dbReference type="EC" id="1.4.1.21"/>
    </reaction>
</comment>
<evidence type="ECO:0000256" key="6">
    <source>
        <dbReference type="HAMAP-Rule" id="MF_01265"/>
    </source>
</evidence>
<dbReference type="EC" id="1.4.1.21" evidence="6"/>
<reference evidence="9" key="1">
    <citation type="submission" date="2023-06" db="EMBL/GenBank/DDBJ databases">
        <title>Draft Genome Sequences of Representative Paenibacillus Polymyxa, Bacillus cereus, Fictibacillus sp., and Brevibacillus agri Strains Isolated from Amazonian Dark Earth.</title>
        <authorList>
            <person name="Pellegrinetti T.A."/>
            <person name="Cunha I.C.M."/>
            <person name="Chaves M.G."/>
            <person name="Freitas A.S."/>
            <person name="Silva A.V.R."/>
            <person name="Tsai S.M."/>
            <person name="Mendes L.W."/>
        </authorList>
    </citation>
    <scope>NUCLEOTIDE SEQUENCE</scope>
    <source>
        <strain evidence="9">CENA-BCM004</strain>
    </source>
</reference>
<evidence type="ECO:0000259" key="7">
    <source>
        <dbReference type="Pfam" id="PF01958"/>
    </source>
</evidence>
<feature type="domain" description="Aspartate/homoserine dehydrogenase NAD-binding" evidence="8">
    <location>
        <begin position="8"/>
        <end position="120"/>
    </location>
</feature>
<keyword evidence="10" id="KW-1185">Reference proteome</keyword>
<dbReference type="PANTHER" id="PTHR31873:SF6">
    <property type="entry name" value="ASPARTATE DEHYDROGENASE DOMAIN-CONTAINING PROTEIN"/>
    <property type="match status" value="1"/>
</dbReference>
<feature type="domain" description="Aspartate dehydrogenase" evidence="7">
    <location>
        <begin position="167"/>
        <end position="254"/>
    </location>
</feature>
<organism evidence="9 10">
    <name type="scientific">Fictibacillus terranigra</name>
    <dbReference type="NCBI Taxonomy" id="3058424"/>
    <lineage>
        <taxon>Bacteria</taxon>
        <taxon>Bacillati</taxon>
        <taxon>Bacillota</taxon>
        <taxon>Bacilli</taxon>
        <taxon>Bacillales</taxon>
        <taxon>Fictibacillaceae</taxon>
        <taxon>Fictibacillus</taxon>
    </lineage>
</organism>
<comment type="miscellaneous">
    <text evidence="6">The iminoaspartate product is unstable in aqueous solution and can decompose to oxaloacetate and ammonia.</text>
</comment>
<feature type="active site" evidence="6">
    <location>
        <position position="219"/>
    </location>
</feature>
<keyword evidence="2 6" id="KW-0662">Pyridine nucleotide biosynthesis</keyword>
<evidence type="ECO:0000256" key="5">
    <source>
        <dbReference type="ARBA" id="ARBA00023027"/>
    </source>
</evidence>
<gene>
    <name evidence="6" type="primary">nadX</name>
    <name evidence="9" type="ORF">QYF49_24215</name>
</gene>
<evidence type="ECO:0000256" key="2">
    <source>
        <dbReference type="ARBA" id="ARBA00022642"/>
    </source>
</evidence>
<sequence>MINVGLIGYGAIGQDIASYFQDYFKGEATLKGILVRSPEKIRNVPNSGCILTNNADEFFASGLDVIIEAAGHNALESLGAKALASGAHLIIVSVGALRDETLLHTLKETAKTNGTKLIIPSAAIGGLDRITAASMGKLESVTLVTRKPPRAWKGTFVEQKVDLTSLEEPVCVFEGNANESAMLFPQSVNVSAALSLAGLGFKETKVKVYVDPTIDKNTHEVRAIGDFGSIKLEVQNTPFPENPKSSYIVSMSVIKALTHLFSPVVIGI</sequence>
<evidence type="ECO:0000313" key="9">
    <source>
        <dbReference type="EMBL" id="MDN4076051.1"/>
    </source>
</evidence>
<dbReference type="Proteomes" id="UP001168694">
    <property type="component" value="Unassembled WGS sequence"/>
</dbReference>
<comment type="function">
    <text evidence="6">Specifically catalyzes the NAD or NADP-dependent dehydrogenation of L-aspartate to iminoaspartate.</text>
</comment>
<dbReference type="Gene3D" id="3.30.360.10">
    <property type="entry name" value="Dihydrodipicolinate Reductase, domain 2"/>
    <property type="match status" value="1"/>
</dbReference>
<evidence type="ECO:0000313" key="10">
    <source>
        <dbReference type="Proteomes" id="UP001168694"/>
    </source>
</evidence>
<dbReference type="HAMAP" id="MF_01265">
    <property type="entry name" value="NadX"/>
    <property type="match status" value="1"/>
</dbReference>
<dbReference type="Pfam" id="PF03447">
    <property type="entry name" value="NAD_binding_3"/>
    <property type="match status" value="1"/>
</dbReference>
<dbReference type="Pfam" id="PF01958">
    <property type="entry name" value="Asp_DH_C"/>
    <property type="match status" value="1"/>
</dbReference>
<keyword evidence="3 6" id="KW-0521">NADP</keyword>
<keyword evidence="4 6" id="KW-0560">Oxidoreductase</keyword>
<comment type="catalytic activity">
    <reaction evidence="6">
        <text>L-aspartate + NADP(+) + H2O = oxaloacetate + NH4(+) + NADPH + H(+)</text>
        <dbReference type="Rhea" id="RHEA:11784"/>
        <dbReference type="ChEBI" id="CHEBI:15377"/>
        <dbReference type="ChEBI" id="CHEBI:15378"/>
        <dbReference type="ChEBI" id="CHEBI:16452"/>
        <dbReference type="ChEBI" id="CHEBI:28938"/>
        <dbReference type="ChEBI" id="CHEBI:29991"/>
        <dbReference type="ChEBI" id="CHEBI:57783"/>
        <dbReference type="ChEBI" id="CHEBI:58349"/>
        <dbReference type="EC" id="1.4.1.21"/>
    </reaction>
</comment>
<dbReference type="EMBL" id="JAUHLN010000010">
    <property type="protein sequence ID" value="MDN4076051.1"/>
    <property type="molecule type" value="Genomic_DNA"/>
</dbReference>
<dbReference type="SUPFAM" id="SSF51735">
    <property type="entry name" value="NAD(P)-binding Rossmann-fold domains"/>
    <property type="match status" value="1"/>
</dbReference>
<evidence type="ECO:0000256" key="4">
    <source>
        <dbReference type="ARBA" id="ARBA00023002"/>
    </source>
</evidence>
<dbReference type="InterPro" id="IPR011182">
    <property type="entry name" value="L-Asp_DH"/>
</dbReference>
<protein>
    <recommendedName>
        <fullName evidence="6">L-aspartate dehydrogenase</fullName>
        <ecNumber evidence="6">1.4.1.21</ecNumber>
    </recommendedName>
</protein>
<evidence type="ECO:0000256" key="1">
    <source>
        <dbReference type="ARBA" id="ARBA00008331"/>
    </source>
</evidence>